<dbReference type="Gramene" id="Pp3c10_1850V3.3">
    <property type="protein sequence ID" value="Pp3c10_1850V3.3"/>
    <property type="gene ID" value="Pp3c10_1850"/>
</dbReference>
<sequence>MESLLLRALESTLRHWMKTFSRDQFKLRGRSVQLSDLDLNGDVLHAAVGLPPTLEVTEARVGKLELKIPSLSNVSKEPIVVAIDKLELVLTETPHDQASSMPETPSPASSTKTSSYGYADKLADGMTVHVTTVNLMLETCGGRSNTEGGAAWKPPLASLTIRNLCLYTTNEHWKVVPLNQARDFNNNTRAIYVFKKLEWESLSVDLLPHPDMFSDEQFMKMGRSDSRDKDGAKRLFFGGERFLDSISGYANITMCRSEQNANLGLEVQLHIPDVLIPALSEPGLRALLRFMTGVYVCMNRGDVNVRSKKSEAAGRSMIGVRIDHIFLCIKDAEFQVEFLLQSLLYVRASSADGECMRTMSRIIIGCLFLRDTFSQPSCTLVQPSMRDSGSVSAPYVPSFASDKLWPRIYPLEDAVMPQATETSMICVYSVQTAPAPAPPNLASQTVVQCQPLKINLQEETCLRIASFLSDGINVEPGLVLPEASLNAMHFSLKEFDLTVPLNAALLDEDDMEEENGFTGARLHVEGFMIAQSPFLGFRLLNLEKDAACFTMWKGQPVDSSQQRWVMRASHLSIALETSSCNDNVQNETAADWAAGLWRCVEMHELHLESAMATADGGPLIDVPPPGGIVRLGISCKKYVSNTSSEQFLFVLKMYTYLGIVSDMLLRELKPVTQKKTSKSSSFKELKRAESLQDIAEIVPADMAVYLSLKRLEVKFLESVPGEIATEGPPLVQISSRDIDFTATHQMLAAAAVISSNLCWQDIRVDCVETELSFPGAVESHYGSPLTHISGIRDSFDASTLGSPSGNPLITDDGVDSSGSCGDSFIRPTPLKLSPLARGLERCVPSQGLPEMRGVFWIGEERGSMAPTGPGEINGTSSSGRLPFLDICVKNVIPFKEQDAECHSLSINAKVGGVRLGGGMAYNEALLHRFGVFGADGGPGPGVEKVIKNLTRGSLANLFRPSPDVGTARKGDRVRKTVEEPTWDSRLPDDIEFEIHLLDWLFALEGANGVFEPEETFITQSSHSFREDRCWHSTFRCLSLKAQGTKEGGNLIAARHGKKSSPVQSLVLKIEGLQALKPRVIGNSSHQIRDFAGNVQMNSSVEYLDCGGADFSYCGSPNPGQSGAILADNISGLRDIGSSITSSEVRLESSHLGSFSAADPSVTSKSGFDFEIQLEEPEDDDGMDIGMGGWVVKICKAAVREPVEVGATRVEVEYMVELFKSEIESASRIAAGGLRLLQLHKTIGHSAIDQLTHFGGGGLDRVLTPGSREKSRRFSDGSVSSLPSFRKSFKKENTLSKLEASISETETLCSKLYQQLSLKTDSATAAELKLLVDQIKSSQTLLGNLKNEL</sequence>
<name>A0A2K1JX97_PHYPA</name>
<dbReference type="RefSeq" id="XP_024386444.1">
    <property type="nucleotide sequence ID" value="XM_024530676.2"/>
</dbReference>
<dbReference type="GeneID" id="112287570"/>
<dbReference type="EnsemblPlants" id="Pp3c10_1850V3.1">
    <property type="protein sequence ID" value="Pp3c10_1850V3.1"/>
    <property type="gene ID" value="Pp3c10_1850"/>
</dbReference>
<gene>
    <name evidence="3" type="primary">LOC112287570</name>
    <name evidence="2" type="ORF">PHYPA_013269</name>
</gene>
<organism evidence="2">
    <name type="scientific">Physcomitrium patens</name>
    <name type="common">Spreading-leaved earth moss</name>
    <name type="synonym">Physcomitrella patens</name>
    <dbReference type="NCBI Taxonomy" id="3218"/>
    <lineage>
        <taxon>Eukaryota</taxon>
        <taxon>Viridiplantae</taxon>
        <taxon>Streptophyta</taxon>
        <taxon>Embryophyta</taxon>
        <taxon>Bryophyta</taxon>
        <taxon>Bryophytina</taxon>
        <taxon>Bryopsida</taxon>
        <taxon>Funariidae</taxon>
        <taxon>Funariales</taxon>
        <taxon>Funariaceae</taxon>
        <taxon>Physcomitrium</taxon>
    </lineage>
</organism>
<feature type="region of interest" description="Disordered" evidence="1">
    <location>
        <begin position="94"/>
        <end position="114"/>
    </location>
</feature>
<dbReference type="STRING" id="3218.A0A2K1JX97"/>
<keyword evidence="4" id="KW-1185">Reference proteome</keyword>
<feature type="compositionally biased region" description="Low complexity" evidence="1">
    <location>
        <begin position="102"/>
        <end position="114"/>
    </location>
</feature>
<protein>
    <submittedName>
        <fullName evidence="2 3">Uncharacterized protein</fullName>
    </submittedName>
</protein>
<dbReference type="Proteomes" id="UP000006727">
    <property type="component" value="Chromosome 10"/>
</dbReference>
<dbReference type="EnsemblPlants" id="Pp3c10_1850V3.3">
    <property type="protein sequence ID" value="Pp3c10_1850V3.3"/>
    <property type="gene ID" value="Pp3c10_1850"/>
</dbReference>
<dbReference type="FunCoup" id="A0A2K1JX97">
    <property type="interactions" value="2218"/>
</dbReference>
<accession>A0A2K1JX97</accession>
<dbReference type="Gramene" id="Pp3c10_1850V3.2">
    <property type="protein sequence ID" value="Pp3c10_1850V3.2"/>
    <property type="gene ID" value="Pp3c10_1850"/>
</dbReference>
<evidence type="ECO:0000256" key="1">
    <source>
        <dbReference type="SAM" id="MobiDB-lite"/>
    </source>
</evidence>
<dbReference type="OrthoDB" id="43807at2759"/>
<dbReference type="EMBL" id="ABEU02000010">
    <property type="protein sequence ID" value="PNR46150.1"/>
    <property type="molecule type" value="Genomic_DNA"/>
</dbReference>
<evidence type="ECO:0000313" key="3">
    <source>
        <dbReference type="EnsemblPlants" id="Pp3c10_1850V3.1"/>
    </source>
</evidence>
<proteinExistence type="predicted"/>
<reference evidence="2 4" key="2">
    <citation type="journal article" date="2018" name="Plant J.">
        <title>The Physcomitrella patens chromosome-scale assembly reveals moss genome structure and evolution.</title>
        <authorList>
            <person name="Lang D."/>
            <person name="Ullrich K.K."/>
            <person name="Murat F."/>
            <person name="Fuchs J."/>
            <person name="Jenkins J."/>
            <person name="Haas F.B."/>
            <person name="Piednoel M."/>
            <person name="Gundlach H."/>
            <person name="Van Bel M."/>
            <person name="Meyberg R."/>
            <person name="Vives C."/>
            <person name="Morata J."/>
            <person name="Symeonidi A."/>
            <person name="Hiss M."/>
            <person name="Muchero W."/>
            <person name="Kamisugi Y."/>
            <person name="Saleh O."/>
            <person name="Blanc G."/>
            <person name="Decker E.L."/>
            <person name="van Gessel N."/>
            <person name="Grimwood J."/>
            <person name="Hayes R.D."/>
            <person name="Graham S.W."/>
            <person name="Gunter L.E."/>
            <person name="McDaniel S.F."/>
            <person name="Hoernstein S.N.W."/>
            <person name="Larsson A."/>
            <person name="Li F.W."/>
            <person name="Perroud P.F."/>
            <person name="Phillips J."/>
            <person name="Ranjan P."/>
            <person name="Rokshar D.S."/>
            <person name="Rothfels C.J."/>
            <person name="Schneider L."/>
            <person name="Shu S."/>
            <person name="Stevenson D.W."/>
            <person name="Thummler F."/>
            <person name="Tillich M."/>
            <person name="Villarreal Aguilar J.C."/>
            <person name="Widiez T."/>
            <person name="Wong G.K."/>
            <person name="Wymore A."/>
            <person name="Zhang Y."/>
            <person name="Zimmer A.D."/>
            <person name="Quatrano R.S."/>
            <person name="Mayer K.F.X."/>
            <person name="Goodstein D."/>
            <person name="Casacuberta J.M."/>
            <person name="Vandepoele K."/>
            <person name="Reski R."/>
            <person name="Cuming A.C."/>
            <person name="Tuskan G.A."/>
            <person name="Maumus F."/>
            <person name="Salse J."/>
            <person name="Schmutz J."/>
            <person name="Rensing S.A."/>
        </authorList>
    </citation>
    <scope>NUCLEOTIDE SEQUENCE [LARGE SCALE GENOMIC DNA]</scope>
    <source>
        <strain evidence="3 4">cv. Gransden 2004</strain>
    </source>
</reference>
<dbReference type="PANTHER" id="PTHR22774">
    <property type="entry name" value="CHOREIN N-TERMINAL DOMAIN-CONTAINING PROTEIN"/>
    <property type="match status" value="1"/>
</dbReference>
<evidence type="ECO:0000313" key="2">
    <source>
        <dbReference type="EMBL" id="PNR46150.1"/>
    </source>
</evidence>
<dbReference type="PaxDb" id="3218-PP1S245_99V6.1"/>
<dbReference type="EnsemblPlants" id="Pp3c10_1850V3.2">
    <property type="protein sequence ID" value="Pp3c10_1850V3.2"/>
    <property type="gene ID" value="Pp3c10_1850"/>
</dbReference>
<reference evidence="2 4" key="1">
    <citation type="journal article" date="2008" name="Science">
        <title>The Physcomitrella genome reveals evolutionary insights into the conquest of land by plants.</title>
        <authorList>
            <person name="Rensing S."/>
            <person name="Lang D."/>
            <person name="Zimmer A."/>
            <person name="Terry A."/>
            <person name="Salamov A."/>
            <person name="Shapiro H."/>
            <person name="Nishiyama T."/>
            <person name="Perroud P.-F."/>
            <person name="Lindquist E."/>
            <person name="Kamisugi Y."/>
            <person name="Tanahashi T."/>
            <person name="Sakakibara K."/>
            <person name="Fujita T."/>
            <person name="Oishi K."/>
            <person name="Shin-I T."/>
            <person name="Kuroki Y."/>
            <person name="Toyoda A."/>
            <person name="Suzuki Y."/>
            <person name="Hashimoto A."/>
            <person name="Yamaguchi K."/>
            <person name="Sugano A."/>
            <person name="Kohara Y."/>
            <person name="Fujiyama A."/>
            <person name="Anterola A."/>
            <person name="Aoki S."/>
            <person name="Ashton N."/>
            <person name="Barbazuk W.B."/>
            <person name="Barker E."/>
            <person name="Bennetzen J."/>
            <person name="Bezanilla M."/>
            <person name="Blankenship R."/>
            <person name="Cho S.H."/>
            <person name="Dutcher S."/>
            <person name="Estelle M."/>
            <person name="Fawcett J.A."/>
            <person name="Gundlach H."/>
            <person name="Hanada K."/>
            <person name="Heyl A."/>
            <person name="Hicks K.A."/>
            <person name="Hugh J."/>
            <person name="Lohr M."/>
            <person name="Mayer K."/>
            <person name="Melkozernov A."/>
            <person name="Murata T."/>
            <person name="Nelson D."/>
            <person name="Pils B."/>
            <person name="Prigge M."/>
            <person name="Reiss B."/>
            <person name="Renner T."/>
            <person name="Rombauts S."/>
            <person name="Rushton P."/>
            <person name="Sanderfoot A."/>
            <person name="Schween G."/>
            <person name="Shiu S.-H."/>
            <person name="Stueber K."/>
            <person name="Theodoulou F.L."/>
            <person name="Tu H."/>
            <person name="Van de Peer Y."/>
            <person name="Verrier P.J."/>
            <person name="Waters E."/>
            <person name="Wood A."/>
            <person name="Yang L."/>
            <person name="Cove D."/>
            <person name="Cuming A."/>
            <person name="Hasebe M."/>
            <person name="Lucas S."/>
            <person name="Mishler D.B."/>
            <person name="Reski R."/>
            <person name="Grigoriev I."/>
            <person name="Quatrano R.S."/>
            <person name="Boore J.L."/>
        </authorList>
    </citation>
    <scope>NUCLEOTIDE SEQUENCE [LARGE SCALE GENOMIC DNA]</scope>
    <source>
        <strain evidence="3 4">cv. Gransden 2004</strain>
    </source>
</reference>
<dbReference type="Pfam" id="PF24917">
    <property type="entry name" value="BLTP3A_B"/>
    <property type="match status" value="1"/>
</dbReference>
<reference evidence="3" key="3">
    <citation type="submission" date="2020-12" db="UniProtKB">
        <authorList>
            <consortium name="EnsemblPlants"/>
        </authorList>
    </citation>
    <scope>IDENTIFICATION</scope>
</reference>
<dbReference type="Gramene" id="Pp3c10_1850V3.1">
    <property type="protein sequence ID" value="Pp3c10_1850V3.1"/>
    <property type="gene ID" value="Pp3c10_1850"/>
</dbReference>
<dbReference type="InterPro" id="IPR026728">
    <property type="entry name" value="BLTP3A/B"/>
</dbReference>
<evidence type="ECO:0000313" key="4">
    <source>
        <dbReference type="Proteomes" id="UP000006727"/>
    </source>
</evidence>
<dbReference type="KEGG" id="ppp:112287570"/>
<dbReference type="PANTHER" id="PTHR22774:SF11">
    <property type="entry name" value="CHOREIN N-TERMINAL DOMAIN-CONTAINING PROTEIN"/>
    <property type="match status" value="1"/>
</dbReference>